<accession>A0A9E7JVW9</accession>
<keyword evidence="3" id="KW-0443">Lipid metabolism</keyword>
<dbReference type="Gene3D" id="3.40.50.1110">
    <property type="entry name" value="SGNH hydrolase"/>
    <property type="match status" value="2"/>
</dbReference>
<protein>
    <submittedName>
        <fullName evidence="5">GDSL-like Lipase/Acylhydrolase</fullName>
    </submittedName>
</protein>
<dbReference type="GO" id="GO:0016042">
    <property type="term" value="P:lipid catabolic process"/>
    <property type="evidence" value="ECO:0007669"/>
    <property type="project" value="UniProtKB-KW"/>
</dbReference>
<dbReference type="InterPro" id="IPR051058">
    <property type="entry name" value="GDSL_Est/Lipase"/>
</dbReference>
<dbReference type="InterPro" id="IPR001087">
    <property type="entry name" value="GDSL"/>
</dbReference>
<dbReference type="AlphaFoldDB" id="A0A9E7JVW9"/>
<dbReference type="Proteomes" id="UP001055439">
    <property type="component" value="Chromosome 4"/>
</dbReference>
<evidence type="ECO:0000313" key="5">
    <source>
        <dbReference type="EMBL" id="URD94349.1"/>
    </source>
</evidence>
<dbReference type="CDD" id="cd01837">
    <property type="entry name" value="SGNH_plant_lipase_like"/>
    <property type="match status" value="1"/>
</dbReference>
<feature type="chain" id="PRO_5038739545" evidence="4">
    <location>
        <begin position="28"/>
        <end position="485"/>
    </location>
</feature>
<sequence>MRGPPFPLHLLHLHLHLHLHLLPVAAALAFAGAEVAKVPAIYVFGDSTADVGNNNYLPGSNAKANFPHNGVDFPFSRPTGRFSNGYNGIDFLAIHMGFRRSPPPFLSLANKTNHQISRGLKGVNFASGGSGILDSTGSTITMTKQIQYFSTIRSNIMAQIASEPTYRLLSKSIFLISSGGNDIFAYFTENSSPNATEKVRFIGALVTKYENHLKALYVLGARKFGIVDVPPIGCCPYPRSLNPTGGCLDILNELSVAFNKAVKLLMHRLSSTMKGMKYSVGSSYAVVSGIIRNPAALGYKEIKTACCGAGKFNGESGCTPNATYCSERHLYLFWDLLHPTHATSKLAGVAIYYGSQQFASPVNFRQLVVDEIRVYQGQSLTLSSVPVRKKMTAFLLILLSVILSRQSIVAYSAALYAFGDSTTDVGNNNFLPGAPKANFLPYGIDYPGRIPTGRFTNGFNSVDYPKPWGLRRALHRSSLSPAACR</sequence>
<dbReference type="PANTHER" id="PTHR45648:SF180">
    <property type="entry name" value="OS04G0561800 PROTEIN"/>
    <property type="match status" value="1"/>
</dbReference>
<dbReference type="GO" id="GO:0016788">
    <property type="term" value="F:hydrolase activity, acting on ester bonds"/>
    <property type="evidence" value="ECO:0007669"/>
    <property type="project" value="InterPro"/>
</dbReference>
<comment type="similarity">
    <text evidence="1">Belongs to the 'GDSL' lipolytic enzyme family.</text>
</comment>
<keyword evidence="2" id="KW-0378">Hydrolase</keyword>
<dbReference type="OrthoDB" id="1600564at2759"/>
<dbReference type="InterPro" id="IPR035669">
    <property type="entry name" value="SGNH_plant_lipase-like"/>
</dbReference>
<keyword evidence="4" id="KW-0732">Signal</keyword>
<dbReference type="Pfam" id="PF00657">
    <property type="entry name" value="Lipase_GDSL"/>
    <property type="match status" value="1"/>
</dbReference>
<name>A0A9E7JVW9_9LILI</name>
<evidence type="ECO:0000256" key="2">
    <source>
        <dbReference type="ARBA" id="ARBA00022801"/>
    </source>
</evidence>
<feature type="signal peptide" evidence="4">
    <location>
        <begin position="1"/>
        <end position="27"/>
    </location>
</feature>
<proteinExistence type="inferred from homology"/>
<evidence type="ECO:0000256" key="4">
    <source>
        <dbReference type="SAM" id="SignalP"/>
    </source>
</evidence>
<evidence type="ECO:0000256" key="1">
    <source>
        <dbReference type="ARBA" id="ARBA00008668"/>
    </source>
</evidence>
<dbReference type="EMBL" id="CP097506">
    <property type="protein sequence ID" value="URD94349.1"/>
    <property type="molecule type" value="Genomic_DNA"/>
</dbReference>
<evidence type="ECO:0000256" key="3">
    <source>
        <dbReference type="ARBA" id="ARBA00022963"/>
    </source>
</evidence>
<keyword evidence="6" id="KW-1185">Reference proteome</keyword>
<dbReference type="InterPro" id="IPR036514">
    <property type="entry name" value="SGNH_hydro_sf"/>
</dbReference>
<dbReference type="PANTHER" id="PTHR45648">
    <property type="entry name" value="GDSL LIPASE/ACYLHYDROLASE FAMILY PROTEIN (AFU_ORTHOLOGUE AFUA_4G14700)"/>
    <property type="match status" value="1"/>
</dbReference>
<reference evidence="5" key="1">
    <citation type="submission" date="2022-05" db="EMBL/GenBank/DDBJ databases">
        <title>The Musa troglodytarum L. genome provides insights into the mechanism of non-climacteric behaviour and enrichment of carotenoids.</title>
        <authorList>
            <person name="Wang J."/>
        </authorList>
    </citation>
    <scope>NUCLEOTIDE SEQUENCE</scope>
    <source>
        <tissue evidence="5">Leaf</tissue>
    </source>
</reference>
<evidence type="ECO:0000313" key="6">
    <source>
        <dbReference type="Proteomes" id="UP001055439"/>
    </source>
</evidence>
<keyword evidence="3" id="KW-0442">Lipid degradation</keyword>
<organism evidence="5 6">
    <name type="scientific">Musa troglodytarum</name>
    <name type="common">fe'i banana</name>
    <dbReference type="NCBI Taxonomy" id="320322"/>
    <lineage>
        <taxon>Eukaryota</taxon>
        <taxon>Viridiplantae</taxon>
        <taxon>Streptophyta</taxon>
        <taxon>Embryophyta</taxon>
        <taxon>Tracheophyta</taxon>
        <taxon>Spermatophyta</taxon>
        <taxon>Magnoliopsida</taxon>
        <taxon>Liliopsida</taxon>
        <taxon>Zingiberales</taxon>
        <taxon>Musaceae</taxon>
        <taxon>Musa</taxon>
    </lineage>
</organism>
<gene>
    <name evidence="5" type="ORF">MUK42_29140</name>
</gene>